<dbReference type="Proteomes" id="UP001198571">
    <property type="component" value="Unassembled WGS sequence"/>
</dbReference>
<proteinExistence type="predicted"/>
<keyword evidence="1" id="KW-0472">Membrane</keyword>
<sequence>MAQDPASPEAPEQLLWEGRPHPLYLWLLALGGLAIGLMPLWSLTDPGPCSHDCPGTTSWWLFAVLSGLIGLISLPVVVLLPFGGLKIRYQLTDRRFIIRRSLPGRKSRRDLALAEHSFGAGRGNQIWIRNTTAGRGTVTILFCLTRSSRDALRDALPEGTWQ</sequence>
<evidence type="ECO:0008006" key="4">
    <source>
        <dbReference type="Google" id="ProtNLM"/>
    </source>
</evidence>
<evidence type="ECO:0000256" key="1">
    <source>
        <dbReference type="SAM" id="Phobius"/>
    </source>
</evidence>
<evidence type="ECO:0000313" key="3">
    <source>
        <dbReference type="Proteomes" id="UP001198571"/>
    </source>
</evidence>
<feature type="transmembrane region" description="Helical" evidence="1">
    <location>
        <begin position="23"/>
        <end position="41"/>
    </location>
</feature>
<comment type="caution">
    <text evidence="2">The sequence shown here is derived from an EMBL/GenBank/DDBJ whole genome shotgun (WGS) entry which is preliminary data.</text>
</comment>
<dbReference type="EMBL" id="JACDXX010000012">
    <property type="protein sequence ID" value="MCB5410990.1"/>
    <property type="molecule type" value="Genomic_DNA"/>
</dbReference>
<feature type="transmembrane region" description="Helical" evidence="1">
    <location>
        <begin position="61"/>
        <end position="85"/>
    </location>
</feature>
<organism evidence="2 3">
    <name type="scientific">Pseudogemmobacter faecipullorum</name>
    <dbReference type="NCBI Taxonomy" id="2755041"/>
    <lineage>
        <taxon>Bacteria</taxon>
        <taxon>Pseudomonadati</taxon>
        <taxon>Pseudomonadota</taxon>
        <taxon>Alphaproteobacteria</taxon>
        <taxon>Rhodobacterales</taxon>
        <taxon>Paracoccaceae</taxon>
        <taxon>Pseudogemmobacter</taxon>
    </lineage>
</organism>
<evidence type="ECO:0000313" key="2">
    <source>
        <dbReference type="EMBL" id="MCB5410990.1"/>
    </source>
</evidence>
<keyword evidence="1" id="KW-0812">Transmembrane</keyword>
<accession>A0ABS8CQ86</accession>
<name>A0ABS8CQ86_9RHOB</name>
<protein>
    <recommendedName>
        <fullName evidence="4">DUF304 domain-containing protein</fullName>
    </recommendedName>
</protein>
<keyword evidence="3" id="KW-1185">Reference proteome</keyword>
<dbReference type="RefSeq" id="WP_226936373.1">
    <property type="nucleotide sequence ID" value="NZ_JACDXX010000012.1"/>
</dbReference>
<reference evidence="2 3" key="1">
    <citation type="submission" date="2020-07" db="EMBL/GenBank/DDBJ databases">
        <title>Pseudogemmobacter sp. nov., isolated from poultry manure in Taiwan.</title>
        <authorList>
            <person name="Lin S.-Y."/>
            <person name="Tang Y.-S."/>
            <person name="Young C.-C."/>
        </authorList>
    </citation>
    <scope>NUCLEOTIDE SEQUENCE [LARGE SCALE GENOMIC DNA]</scope>
    <source>
        <strain evidence="2 3">CC-YST710</strain>
    </source>
</reference>
<gene>
    <name evidence="2" type="ORF">H0485_13405</name>
</gene>
<keyword evidence="1" id="KW-1133">Transmembrane helix</keyword>